<dbReference type="EMBL" id="CP045529">
    <property type="protein sequence ID" value="QFU99621.1"/>
    <property type="molecule type" value="Genomic_DNA"/>
</dbReference>
<evidence type="ECO:0000256" key="1">
    <source>
        <dbReference type="ARBA" id="ARBA00023002"/>
    </source>
</evidence>
<dbReference type="InterPro" id="IPR012349">
    <property type="entry name" value="Split_barrel_FMN-bd"/>
</dbReference>
<dbReference type="PANTHER" id="PTHR30466:SF1">
    <property type="entry name" value="FMN REDUCTASE (NADH) RUTF"/>
    <property type="match status" value="1"/>
</dbReference>
<dbReference type="RefSeq" id="WP_051136308.1">
    <property type="nucleotide sequence ID" value="NZ_BAABIH010000016.1"/>
</dbReference>
<dbReference type="KEGG" id="lxl:KDY119_03156"/>
<dbReference type="InterPro" id="IPR002563">
    <property type="entry name" value="Flavin_Rdtase-like_dom"/>
</dbReference>
<dbReference type="InterPro" id="IPR050268">
    <property type="entry name" value="NADH-dep_flavin_reductase"/>
</dbReference>
<dbReference type="Pfam" id="PF01613">
    <property type="entry name" value="Flavin_Reduct"/>
    <property type="match status" value="1"/>
</dbReference>
<keyword evidence="1 3" id="KW-0560">Oxidoreductase</keyword>
<dbReference type="SMART" id="SM00903">
    <property type="entry name" value="Flavin_Reduct"/>
    <property type="match status" value="1"/>
</dbReference>
<protein>
    <submittedName>
        <fullName evidence="3">Actinorhodin polyketide dimerase</fullName>
        <ecNumber evidence="3">1.5.1.-</ecNumber>
    </submittedName>
</protein>
<feature type="domain" description="Flavin reductase like" evidence="2">
    <location>
        <begin position="42"/>
        <end position="202"/>
    </location>
</feature>
<evidence type="ECO:0000313" key="3">
    <source>
        <dbReference type="EMBL" id="QFU99621.1"/>
    </source>
</evidence>
<organism evidence="3 4">
    <name type="scientific">Luteimicrobium xylanilyticum</name>
    <dbReference type="NCBI Taxonomy" id="1133546"/>
    <lineage>
        <taxon>Bacteria</taxon>
        <taxon>Bacillati</taxon>
        <taxon>Actinomycetota</taxon>
        <taxon>Actinomycetes</taxon>
        <taxon>Micrococcales</taxon>
        <taxon>Luteimicrobium</taxon>
    </lineage>
</organism>
<keyword evidence="4" id="KW-1185">Reference proteome</keyword>
<evidence type="ECO:0000259" key="2">
    <source>
        <dbReference type="SMART" id="SM00903"/>
    </source>
</evidence>
<dbReference type="SUPFAM" id="SSF50475">
    <property type="entry name" value="FMN-binding split barrel"/>
    <property type="match status" value="1"/>
</dbReference>
<dbReference type="AlphaFoldDB" id="A0A5P9QDS9"/>
<dbReference type="GO" id="GO:0042602">
    <property type="term" value="F:riboflavin reductase (NADPH) activity"/>
    <property type="evidence" value="ECO:0007669"/>
    <property type="project" value="TreeGrafter"/>
</dbReference>
<dbReference type="PANTHER" id="PTHR30466">
    <property type="entry name" value="FLAVIN REDUCTASE"/>
    <property type="match status" value="1"/>
</dbReference>
<dbReference type="EC" id="1.5.1.-" evidence="3"/>
<sequence>MSAELVPTEDLSADAAHFARLDALLAEQDEPHLGIDDYKVVFRRHPAGVAVVTLRDEDPESGEARQVGFTATSVISVSAEPPLLAFSIASTSSSWPALARARTVAVSFLADDQDDVSARFATSGIDRFAAGGWTALATGEPVIDDALTWVRARVVQRTPVGASYLVSLRALEHGTRSAGPAADGATSTEPGPLVYHDRTYHRIGDHSAL</sequence>
<evidence type="ECO:0000313" key="4">
    <source>
        <dbReference type="Proteomes" id="UP000326702"/>
    </source>
</evidence>
<gene>
    <name evidence="3" type="primary">hsaB</name>
    <name evidence="3" type="ORF">KDY119_03156</name>
</gene>
<proteinExistence type="predicted"/>
<dbReference type="GO" id="GO:0010181">
    <property type="term" value="F:FMN binding"/>
    <property type="evidence" value="ECO:0007669"/>
    <property type="project" value="InterPro"/>
</dbReference>
<name>A0A5P9QDS9_9MICO</name>
<dbReference type="Proteomes" id="UP000326702">
    <property type="component" value="Chromosome"/>
</dbReference>
<dbReference type="GO" id="GO:0006208">
    <property type="term" value="P:pyrimidine nucleobase catabolic process"/>
    <property type="evidence" value="ECO:0007669"/>
    <property type="project" value="TreeGrafter"/>
</dbReference>
<dbReference type="Gene3D" id="2.30.110.10">
    <property type="entry name" value="Electron Transport, Fmn-binding Protein, Chain A"/>
    <property type="match status" value="1"/>
</dbReference>
<dbReference type="OrthoDB" id="8901155at2"/>
<accession>A0A5P9QDS9</accession>
<reference evidence="3 4" key="1">
    <citation type="submission" date="2019-10" db="EMBL/GenBank/DDBJ databases">
        <title>Genome sequence of Luteimicrobium xylanilyticum HY-24.</title>
        <authorList>
            <person name="Kim D.Y."/>
            <person name="Park H.-Y."/>
        </authorList>
    </citation>
    <scope>NUCLEOTIDE SEQUENCE [LARGE SCALE GENOMIC DNA]</scope>
    <source>
        <strain evidence="3 4">HY-24</strain>
    </source>
</reference>